<evidence type="ECO:0000256" key="5">
    <source>
        <dbReference type="PROSITE-ProRule" id="PRU00309"/>
    </source>
</evidence>
<dbReference type="Proteomes" id="UP000038045">
    <property type="component" value="Unplaced"/>
</dbReference>
<keyword evidence="7" id="KW-1185">Reference proteome</keyword>
<keyword evidence="3" id="KW-0862">Zinc</keyword>
<reference evidence="8" key="1">
    <citation type="submission" date="2017-02" db="UniProtKB">
        <authorList>
            <consortium name="WormBaseParasite"/>
        </authorList>
    </citation>
    <scope>IDENTIFICATION</scope>
</reference>
<dbReference type="PROSITE" id="PS00028">
    <property type="entry name" value="ZINC_FINGER_C2H2_1"/>
    <property type="match status" value="1"/>
</dbReference>
<dbReference type="PROSITE" id="PS50950">
    <property type="entry name" value="ZF_THAP"/>
    <property type="match status" value="1"/>
</dbReference>
<evidence type="ECO:0000313" key="7">
    <source>
        <dbReference type="Proteomes" id="UP000038045"/>
    </source>
</evidence>
<dbReference type="InterPro" id="IPR057001">
    <property type="entry name" value="RYYR-CCHC"/>
</dbReference>
<protein>
    <submittedName>
        <fullName evidence="8">THAP-type domain-containing protein</fullName>
    </submittedName>
</protein>
<organism evidence="7 8">
    <name type="scientific">Parastrongyloides trichosuri</name>
    <name type="common">Possum-specific nematode worm</name>
    <dbReference type="NCBI Taxonomy" id="131310"/>
    <lineage>
        <taxon>Eukaryota</taxon>
        <taxon>Metazoa</taxon>
        <taxon>Ecdysozoa</taxon>
        <taxon>Nematoda</taxon>
        <taxon>Chromadorea</taxon>
        <taxon>Rhabditida</taxon>
        <taxon>Tylenchina</taxon>
        <taxon>Panagrolaimomorpha</taxon>
        <taxon>Strongyloidoidea</taxon>
        <taxon>Strongyloididae</taxon>
        <taxon>Parastrongyloides</taxon>
    </lineage>
</organism>
<dbReference type="InterPro" id="IPR038441">
    <property type="entry name" value="THAP_Znf_sf"/>
</dbReference>
<dbReference type="GO" id="GO:0008270">
    <property type="term" value="F:zinc ion binding"/>
    <property type="evidence" value="ECO:0007669"/>
    <property type="project" value="UniProtKB-KW"/>
</dbReference>
<dbReference type="InterPro" id="IPR013087">
    <property type="entry name" value="Znf_C2H2_type"/>
</dbReference>
<evidence type="ECO:0000313" key="8">
    <source>
        <dbReference type="WBParaSite" id="PTRK_0001572200.1"/>
    </source>
</evidence>
<evidence type="ECO:0000256" key="2">
    <source>
        <dbReference type="ARBA" id="ARBA00022771"/>
    </source>
</evidence>
<dbReference type="Pfam" id="PF05485">
    <property type="entry name" value="THAP"/>
    <property type="match status" value="1"/>
</dbReference>
<dbReference type="SUPFAM" id="SSF57716">
    <property type="entry name" value="Glucocorticoid receptor-like (DNA-binding domain)"/>
    <property type="match status" value="1"/>
</dbReference>
<evidence type="ECO:0000256" key="3">
    <source>
        <dbReference type="ARBA" id="ARBA00022833"/>
    </source>
</evidence>
<keyword evidence="4 5" id="KW-0238">DNA-binding</keyword>
<dbReference type="SMART" id="SM00980">
    <property type="entry name" value="THAP"/>
    <property type="match status" value="1"/>
</dbReference>
<sequence length="380" mass="45290">MNITPFPNYASNIEEEYISKDEIFEILRTNIPQCYICLRTQSNKVRLFKWPRVEEKRKMWCDFFQIDEHEIIADFANTFICSLHFEPKQFIYKDNKIFWTSNVFPLIVDPIEENVGIYPWEEEENTKNIQEEHLNELLICATKKFIDKSVISISFRDSNFRPTGKIRKHPVAIVKDIRYPSFYYEFSHNRTSSNGTNFYYCLSCRKMKDKTGIKDNIRTISIKNGKVTTSAHPFTRHHSHCSPTIEEFNFDTYIESNSQEIHENNKNPVSFWSDETDGMMTKKFDIQNISSYNNEEQTICSDKEIQNSLNSHEFSESLSMPLNKLKKVPKKRKCLCKNLFRRKYFLKSNCKRKRTIFCCICLRKFRTVPELTLHLTERHQ</sequence>
<dbReference type="InterPro" id="IPR006612">
    <property type="entry name" value="THAP_Znf"/>
</dbReference>
<accession>A0A0N5A278</accession>
<name>A0A0N5A278_PARTI</name>
<dbReference type="Gene3D" id="6.20.210.20">
    <property type="entry name" value="THAP domain"/>
    <property type="match status" value="1"/>
</dbReference>
<keyword evidence="2 5" id="KW-0863">Zinc-finger</keyword>
<evidence type="ECO:0000259" key="6">
    <source>
        <dbReference type="PROSITE" id="PS50950"/>
    </source>
</evidence>
<feature type="domain" description="THAP-type" evidence="6">
    <location>
        <begin position="31"/>
        <end position="108"/>
    </location>
</feature>
<proteinExistence type="predicted"/>
<evidence type="ECO:0000256" key="4">
    <source>
        <dbReference type="ARBA" id="ARBA00023125"/>
    </source>
</evidence>
<dbReference type="WBParaSite" id="PTRK_0001572200.1">
    <property type="protein sequence ID" value="PTRK_0001572200.1"/>
    <property type="gene ID" value="PTRK_0001572200"/>
</dbReference>
<dbReference type="GO" id="GO:0003677">
    <property type="term" value="F:DNA binding"/>
    <property type="evidence" value="ECO:0007669"/>
    <property type="project" value="UniProtKB-UniRule"/>
</dbReference>
<dbReference type="AlphaFoldDB" id="A0A0N5A278"/>
<evidence type="ECO:0000256" key="1">
    <source>
        <dbReference type="ARBA" id="ARBA00022723"/>
    </source>
</evidence>
<dbReference type="STRING" id="131310.A0A0N5A278"/>
<keyword evidence="1" id="KW-0479">Metal-binding</keyword>
<dbReference type="Pfam" id="PF23674">
    <property type="entry name" value="RYYR-CCHC"/>
    <property type="match status" value="1"/>
</dbReference>